<dbReference type="AlphaFoldDB" id="V6LW94"/>
<keyword evidence="3" id="KW-1185">Reference proteome</keyword>
<reference evidence="1 2" key="1">
    <citation type="journal article" date="2014" name="PLoS Genet.">
        <title>The Genome of Spironucleus salmonicida Highlights a Fish Pathogen Adapted to Fluctuating Environments.</title>
        <authorList>
            <person name="Xu F."/>
            <person name="Jerlstrom-Hultqvist J."/>
            <person name="Einarsson E."/>
            <person name="Astvaldsson A."/>
            <person name="Svard S.G."/>
            <person name="Andersson J.O."/>
        </authorList>
    </citation>
    <scope>NUCLEOTIDE SEQUENCE</scope>
    <source>
        <strain evidence="2">ATCC 50377</strain>
    </source>
</reference>
<reference evidence="2" key="2">
    <citation type="submission" date="2020-12" db="EMBL/GenBank/DDBJ databases">
        <title>New Spironucleus salmonicida genome in near-complete chromosomes.</title>
        <authorList>
            <person name="Xu F."/>
            <person name="Kurt Z."/>
            <person name="Jimenez-Gonzalez A."/>
            <person name="Astvaldsson A."/>
            <person name="Andersson J.O."/>
            <person name="Svard S.G."/>
        </authorList>
    </citation>
    <scope>NUCLEOTIDE SEQUENCE</scope>
    <source>
        <strain evidence="2">ATCC 50377</strain>
    </source>
</reference>
<proteinExistence type="predicted"/>
<dbReference type="EMBL" id="AUWU02000003">
    <property type="protein sequence ID" value="KAH0575343.1"/>
    <property type="molecule type" value="Genomic_DNA"/>
</dbReference>
<gene>
    <name evidence="1" type="ORF">SS50377_11895</name>
    <name evidence="2" type="ORF">SS50377_22973</name>
</gene>
<sequence>MNLAEKKDFQTSLDGIFPYPMQIQFSKITTLSNSKKYGLWSRVGMEIGLSQRVVADYYHNTWTRQFYSNPRVYENLVRELIFEVVEGIPKSDLISAVAEKLAGLTSAKFHTQQLRIYIGRQLNKQPKFTSLQLNQLAEVLCICY</sequence>
<accession>V6LW94</accession>
<evidence type="ECO:0000313" key="3">
    <source>
        <dbReference type="Proteomes" id="UP000018208"/>
    </source>
</evidence>
<organism evidence="1">
    <name type="scientific">Spironucleus salmonicida</name>
    <dbReference type="NCBI Taxonomy" id="348837"/>
    <lineage>
        <taxon>Eukaryota</taxon>
        <taxon>Metamonada</taxon>
        <taxon>Diplomonadida</taxon>
        <taxon>Hexamitidae</taxon>
        <taxon>Hexamitinae</taxon>
        <taxon>Spironucleus</taxon>
    </lineage>
</organism>
<protein>
    <submittedName>
        <fullName evidence="1">Uncharacterized protein</fullName>
    </submittedName>
</protein>
<dbReference type="Proteomes" id="UP000018208">
    <property type="component" value="Unassembled WGS sequence"/>
</dbReference>
<dbReference type="EMBL" id="KI546014">
    <property type="protein sequence ID" value="EST47981.1"/>
    <property type="molecule type" value="Genomic_DNA"/>
</dbReference>
<dbReference type="VEuPathDB" id="GiardiaDB:SS50377_22973"/>
<name>V6LW94_9EUKA</name>
<evidence type="ECO:0000313" key="2">
    <source>
        <dbReference type="EMBL" id="KAH0575343.1"/>
    </source>
</evidence>
<evidence type="ECO:0000313" key="1">
    <source>
        <dbReference type="EMBL" id="EST47981.1"/>
    </source>
</evidence>